<dbReference type="Proteomes" id="UP001162164">
    <property type="component" value="Unassembled WGS sequence"/>
</dbReference>
<reference evidence="2" key="1">
    <citation type="journal article" date="2023" name="Insect Mol. Biol.">
        <title>Genome sequencing provides insights into the evolution of gene families encoding plant cell wall-degrading enzymes in longhorned beetles.</title>
        <authorList>
            <person name="Shin N.R."/>
            <person name="Okamura Y."/>
            <person name="Kirsch R."/>
            <person name="Pauchet Y."/>
        </authorList>
    </citation>
    <scope>NUCLEOTIDE SEQUENCE</scope>
    <source>
        <strain evidence="2">MMC_N1</strain>
    </source>
</reference>
<proteinExistence type="predicted"/>
<sequence>MWISMWTKSSLCSEMTAEFRNAMCCQGPTKPIKKKAHRSCNSTGDDGRFHPPGSYTSYGFVSKEPLS</sequence>
<dbReference type="EMBL" id="JAPWTJ010001565">
    <property type="protein sequence ID" value="KAJ8970836.1"/>
    <property type="molecule type" value="Genomic_DNA"/>
</dbReference>
<evidence type="ECO:0000256" key="1">
    <source>
        <dbReference type="SAM" id="MobiDB-lite"/>
    </source>
</evidence>
<name>A0ABQ9J1V5_9CUCU</name>
<comment type="caution">
    <text evidence="2">The sequence shown here is derived from an EMBL/GenBank/DDBJ whole genome shotgun (WGS) entry which is preliminary data.</text>
</comment>
<organism evidence="2 3">
    <name type="scientific">Molorchus minor</name>
    <dbReference type="NCBI Taxonomy" id="1323400"/>
    <lineage>
        <taxon>Eukaryota</taxon>
        <taxon>Metazoa</taxon>
        <taxon>Ecdysozoa</taxon>
        <taxon>Arthropoda</taxon>
        <taxon>Hexapoda</taxon>
        <taxon>Insecta</taxon>
        <taxon>Pterygota</taxon>
        <taxon>Neoptera</taxon>
        <taxon>Endopterygota</taxon>
        <taxon>Coleoptera</taxon>
        <taxon>Polyphaga</taxon>
        <taxon>Cucujiformia</taxon>
        <taxon>Chrysomeloidea</taxon>
        <taxon>Cerambycidae</taxon>
        <taxon>Lamiinae</taxon>
        <taxon>Monochamini</taxon>
        <taxon>Molorchus</taxon>
    </lineage>
</organism>
<evidence type="ECO:0000313" key="3">
    <source>
        <dbReference type="Proteomes" id="UP001162164"/>
    </source>
</evidence>
<evidence type="ECO:0000313" key="2">
    <source>
        <dbReference type="EMBL" id="KAJ8970836.1"/>
    </source>
</evidence>
<feature type="region of interest" description="Disordered" evidence="1">
    <location>
        <begin position="30"/>
        <end position="56"/>
    </location>
</feature>
<gene>
    <name evidence="2" type="ORF">NQ317_000710</name>
</gene>
<keyword evidence="3" id="KW-1185">Reference proteome</keyword>
<accession>A0ABQ9J1V5</accession>
<protein>
    <submittedName>
        <fullName evidence="2">Uncharacterized protein</fullName>
    </submittedName>
</protein>